<feature type="region of interest" description="Disordered" evidence="1">
    <location>
        <begin position="74"/>
        <end position="101"/>
    </location>
</feature>
<dbReference type="GeneID" id="87938650"/>
<evidence type="ECO:0000313" key="3">
    <source>
        <dbReference type="Proteomes" id="UP001322277"/>
    </source>
</evidence>
<reference evidence="3" key="1">
    <citation type="journal article" date="2023" name="bioRxiv">
        <title>Complete genome of the Medicago anthracnose fungus, Colletotrichum destructivum, reveals a mini-chromosome-like region within a core chromosome.</title>
        <authorList>
            <person name="Lapalu N."/>
            <person name="Simon A."/>
            <person name="Lu A."/>
            <person name="Plaumann P.-L."/>
            <person name="Amselem J."/>
            <person name="Pigne S."/>
            <person name="Auger A."/>
            <person name="Koch C."/>
            <person name="Dallery J.-F."/>
            <person name="O'Connell R.J."/>
        </authorList>
    </citation>
    <scope>NUCLEOTIDE SEQUENCE [LARGE SCALE GENOMIC DNA]</scope>
    <source>
        <strain evidence="3">CBS 520.97</strain>
    </source>
</reference>
<protein>
    <submittedName>
        <fullName evidence="2">Uncharacterized protein</fullName>
    </submittedName>
</protein>
<proteinExistence type="predicted"/>
<dbReference type="KEGG" id="cdet:87938650"/>
<evidence type="ECO:0000256" key="1">
    <source>
        <dbReference type="SAM" id="MobiDB-lite"/>
    </source>
</evidence>
<evidence type="ECO:0000313" key="2">
    <source>
        <dbReference type="EMBL" id="WQF77133.1"/>
    </source>
</evidence>
<sequence>MFCTCDRSLGSCLPHELLEYVAAGFPSNFKDMESPLNQSSPTLDDSAARLFNTSFIDENELHKLVEAVQIKQERPRKRARVNSSNSNPATPDDGFTAPDTPDIHTRRIDLWPEVDVVIRVTAGVDAVSGLAQEVVQEVAKNQWPVTISMKFDGSDEAVFIARISPQHGYAIQEITRLLERFCRNTERA</sequence>
<keyword evidence="3" id="KW-1185">Reference proteome</keyword>
<gene>
    <name evidence="2" type="ORF">CDEST_02147</name>
</gene>
<organism evidence="2 3">
    <name type="scientific">Colletotrichum destructivum</name>
    <dbReference type="NCBI Taxonomy" id="34406"/>
    <lineage>
        <taxon>Eukaryota</taxon>
        <taxon>Fungi</taxon>
        <taxon>Dikarya</taxon>
        <taxon>Ascomycota</taxon>
        <taxon>Pezizomycotina</taxon>
        <taxon>Sordariomycetes</taxon>
        <taxon>Hypocreomycetidae</taxon>
        <taxon>Glomerellales</taxon>
        <taxon>Glomerellaceae</taxon>
        <taxon>Colletotrichum</taxon>
        <taxon>Colletotrichum destructivum species complex</taxon>
    </lineage>
</organism>
<name>A0AAX4I1A5_9PEZI</name>
<dbReference type="AlphaFoldDB" id="A0AAX4I1A5"/>
<dbReference type="Proteomes" id="UP001322277">
    <property type="component" value="Chromosome 1"/>
</dbReference>
<accession>A0AAX4I1A5</accession>
<dbReference type="RefSeq" id="XP_062774357.1">
    <property type="nucleotide sequence ID" value="XM_062918306.1"/>
</dbReference>
<dbReference type="EMBL" id="CP137305">
    <property type="protein sequence ID" value="WQF77133.1"/>
    <property type="molecule type" value="Genomic_DNA"/>
</dbReference>